<feature type="region of interest" description="Disordered" evidence="1">
    <location>
        <begin position="80"/>
        <end position="115"/>
    </location>
</feature>
<feature type="compositionally biased region" description="Basic residues" evidence="1">
    <location>
        <begin position="84"/>
        <end position="96"/>
    </location>
</feature>
<evidence type="ECO:0000256" key="1">
    <source>
        <dbReference type="SAM" id="MobiDB-lite"/>
    </source>
</evidence>
<dbReference type="EMBL" id="BART01024409">
    <property type="protein sequence ID" value="GAH03864.1"/>
    <property type="molecule type" value="Genomic_DNA"/>
</dbReference>
<gene>
    <name evidence="2" type="ORF">S01H4_44101</name>
</gene>
<dbReference type="AlphaFoldDB" id="X1DFM8"/>
<feature type="region of interest" description="Disordered" evidence="1">
    <location>
        <begin position="136"/>
        <end position="157"/>
    </location>
</feature>
<organism evidence="2">
    <name type="scientific">marine sediment metagenome</name>
    <dbReference type="NCBI Taxonomy" id="412755"/>
    <lineage>
        <taxon>unclassified sequences</taxon>
        <taxon>metagenomes</taxon>
        <taxon>ecological metagenomes</taxon>
    </lineage>
</organism>
<feature type="compositionally biased region" description="Pro residues" evidence="1">
    <location>
        <begin position="141"/>
        <end position="152"/>
    </location>
</feature>
<protein>
    <submittedName>
        <fullName evidence="2">Uncharacterized protein</fullName>
    </submittedName>
</protein>
<evidence type="ECO:0000313" key="2">
    <source>
        <dbReference type="EMBL" id="GAH03864.1"/>
    </source>
</evidence>
<accession>X1DFM8</accession>
<reference evidence="2" key="1">
    <citation type="journal article" date="2014" name="Front. Microbiol.">
        <title>High frequency of phylogenetically diverse reductive dehalogenase-homologous genes in deep subseafloor sedimentary metagenomes.</title>
        <authorList>
            <person name="Kawai M."/>
            <person name="Futagami T."/>
            <person name="Toyoda A."/>
            <person name="Takaki Y."/>
            <person name="Nishi S."/>
            <person name="Hori S."/>
            <person name="Arai W."/>
            <person name="Tsubouchi T."/>
            <person name="Morono Y."/>
            <person name="Uchiyama I."/>
            <person name="Ito T."/>
            <person name="Fujiyama A."/>
            <person name="Inagaki F."/>
            <person name="Takami H."/>
        </authorList>
    </citation>
    <scope>NUCLEOTIDE SEQUENCE</scope>
    <source>
        <strain evidence="2">Expedition CK06-06</strain>
    </source>
</reference>
<proteinExistence type="predicted"/>
<name>X1DFM8_9ZZZZ</name>
<sequence>MNVIKKKEKREMEIDEKLQRILDINFKLMDKVVSELSDIKRVLYKLTPSDLKQSIYAVPFDKVPSDFVSTPKKIAKKPITAKIEKKKPKKKKKIKKSAVPTKIPKPIKLSPQPSKIGEAMDKLSQKFEESEQIMALENLTPPKPPPKPPSIPPQNIINPRSQIMLELKDIFKKKGIVKKDIP</sequence>
<comment type="caution">
    <text evidence="2">The sequence shown here is derived from an EMBL/GenBank/DDBJ whole genome shotgun (WGS) entry which is preliminary data.</text>
</comment>